<gene>
    <name evidence="1" type="ORF">C7441_11047</name>
</gene>
<accession>A0A316CM56</accession>
<dbReference type="Proteomes" id="UP000245396">
    <property type="component" value="Unassembled WGS sequence"/>
</dbReference>
<keyword evidence="2" id="KW-1185">Reference proteome</keyword>
<dbReference type="EMBL" id="QGGG01000010">
    <property type="protein sequence ID" value="PWJ81515.1"/>
    <property type="molecule type" value="Genomic_DNA"/>
</dbReference>
<protein>
    <submittedName>
        <fullName evidence="1">Uncharacterized protein</fullName>
    </submittedName>
</protein>
<reference evidence="1 2" key="1">
    <citation type="submission" date="2018-05" db="EMBL/GenBank/DDBJ databases">
        <title>Genomic Encyclopedia of Type Strains, Phase IV (KMG-IV): sequencing the most valuable type-strain genomes for metagenomic binning, comparative biology and taxonomic classification.</title>
        <authorList>
            <person name="Goeker M."/>
        </authorList>
    </citation>
    <scope>NUCLEOTIDE SEQUENCE [LARGE SCALE GENOMIC DNA]</scope>
    <source>
        <strain evidence="1 2">DSM 6986</strain>
    </source>
</reference>
<comment type="caution">
    <text evidence="1">The sequence shown here is derived from an EMBL/GenBank/DDBJ whole genome shotgun (WGS) entry which is preliminary data.</text>
</comment>
<evidence type="ECO:0000313" key="1">
    <source>
        <dbReference type="EMBL" id="PWJ81515.1"/>
    </source>
</evidence>
<evidence type="ECO:0000313" key="2">
    <source>
        <dbReference type="Proteomes" id="UP000245396"/>
    </source>
</evidence>
<dbReference type="RefSeq" id="WP_109613492.1">
    <property type="nucleotide sequence ID" value="NZ_QGGG01000010.1"/>
</dbReference>
<sequence>MAIFEITRTTFHVERFTIQAVDPADALKRFERGEAVNRLGNQTQTEVMAFEWPAVRTARGSNGHR</sequence>
<dbReference type="AlphaFoldDB" id="A0A316CM56"/>
<name>A0A316CM56_PSESE</name>
<proteinExistence type="predicted"/>
<organism evidence="1 2">
    <name type="scientific">Pseudaminobacter salicylatoxidans</name>
    <dbReference type="NCBI Taxonomy" id="93369"/>
    <lineage>
        <taxon>Bacteria</taxon>
        <taxon>Pseudomonadati</taxon>
        <taxon>Pseudomonadota</taxon>
        <taxon>Alphaproteobacteria</taxon>
        <taxon>Hyphomicrobiales</taxon>
        <taxon>Phyllobacteriaceae</taxon>
        <taxon>Pseudaminobacter</taxon>
    </lineage>
</organism>